<comment type="caution">
    <text evidence="2">The sequence shown here is derived from an EMBL/GenBank/DDBJ whole genome shotgun (WGS) entry which is preliminary data.</text>
</comment>
<evidence type="ECO:0000313" key="2">
    <source>
        <dbReference type="EMBL" id="KAK2561174.1"/>
    </source>
</evidence>
<keyword evidence="3" id="KW-1185">Reference proteome</keyword>
<dbReference type="EMBL" id="JARQWQ010000034">
    <property type="protein sequence ID" value="KAK2561174.1"/>
    <property type="molecule type" value="Genomic_DNA"/>
</dbReference>
<dbReference type="InterPro" id="IPR000253">
    <property type="entry name" value="FHA_dom"/>
</dbReference>
<dbReference type="AlphaFoldDB" id="A0AAD9QHD2"/>
<evidence type="ECO:0000259" key="1">
    <source>
        <dbReference type="PROSITE" id="PS50006"/>
    </source>
</evidence>
<name>A0AAD9QHD2_ACRCE</name>
<feature type="domain" description="FHA" evidence="1">
    <location>
        <begin position="25"/>
        <end position="76"/>
    </location>
</feature>
<sequence>MKASIASWTLLSPEGTYHELCEPNFFVGREDHMDLKLRSRSVDKQHAVISVNKETEEYILHDLGTLNGTFVNEMKVKQQPVNLQLRDNIRFGYDILWNL</sequence>
<dbReference type="InterPro" id="IPR051176">
    <property type="entry name" value="Cent_Immune-Sig_Mod"/>
</dbReference>
<dbReference type="SMART" id="SM00240">
    <property type="entry name" value="FHA"/>
    <property type="match status" value="1"/>
</dbReference>
<proteinExistence type="predicted"/>
<dbReference type="SUPFAM" id="SSF49879">
    <property type="entry name" value="SMAD/FHA domain"/>
    <property type="match status" value="1"/>
</dbReference>
<dbReference type="PANTHER" id="PTHR15715:SF47">
    <property type="entry name" value="FHA DOMAIN-CONTAINING PROTEIN"/>
    <property type="match status" value="1"/>
</dbReference>
<dbReference type="InterPro" id="IPR008984">
    <property type="entry name" value="SMAD_FHA_dom_sf"/>
</dbReference>
<organism evidence="2 3">
    <name type="scientific">Acropora cervicornis</name>
    <name type="common">Staghorn coral</name>
    <dbReference type="NCBI Taxonomy" id="6130"/>
    <lineage>
        <taxon>Eukaryota</taxon>
        <taxon>Metazoa</taxon>
        <taxon>Cnidaria</taxon>
        <taxon>Anthozoa</taxon>
        <taxon>Hexacorallia</taxon>
        <taxon>Scleractinia</taxon>
        <taxon>Astrocoeniina</taxon>
        <taxon>Acroporidae</taxon>
        <taxon>Acropora</taxon>
    </lineage>
</organism>
<dbReference type="Gene3D" id="2.60.200.20">
    <property type="match status" value="1"/>
</dbReference>
<dbReference type="Pfam" id="PF00498">
    <property type="entry name" value="FHA"/>
    <property type="match status" value="1"/>
</dbReference>
<evidence type="ECO:0000313" key="3">
    <source>
        <dbReference type="Proteomes" id="UP001249851"/>
    </source>
</evidence>
<dbReference type="Proteomes" id="UP001249851">
    <property type="component" value="Unassembled WGS sequence"/>
</dbReference>
<accession>A0AAD9QHD2</accession>
<protein>
    <submittedName>
        <fullName evidence="2">Centrosomal protein of 170 kDa protein B</fullName>
    </submittedName>
</protein>
<dbReference type="PANTHER" id="PTHR15715">
    <property type="entry name" value="CENTROSOMAL PROTEIN OF 170 KDA"/>
    <property type="match status" value="1"/>
</dbReference>
<gene>
    <name evidence="2" type="ORF">P5673_016318</name>
</gene>
<reference evidence="2" key="1">
    <citation type="journal article" date="2023" name="G3 (Bethesda)">
        <title>Whole genome assembly and annotation of the endangered Caribbean coral Acropora cervicornis.</title>
        <authorList>
            <person name="Selwyn J.D."/>
            <person name="Vollmer S.V."/>
        </authorList>
    </citation>
    <scope>NUCLEOTIDE SEQUENCE</scope>
    <source>
        <strain evidence="2">K2</strain>
    </source>
</reference>
<dbReference type="PROSITE" id="PS50006">
    <property type="entry name" value="FHA_DOMAIN"/>
    <property type="match status" value="1"/>
</dbReference>
<reference evidence="2" key="2">
    <citation type="journal article" date="2023" name="Science">
        <title>Genomic signatures of disease resistance in endangered staghorn corals.</title>
        <authorList>
            <person name="Vollmer S.V."/>
            <person name="Selwyn J.D."/>
            <person name="Despard B.A."/>
            <person name="Roesel C.L."/>
        </authorList>
    </citation>
    <scope>NUCLEOTIDE SEQUENCE</scope>
    <source>
        <strain evidence="2">K2</strain>
    </source>
</reference>